<dbReference type="Proteomes" id="UP000236497">
    <property type="component" value="Unassembled WGS sequence"/>
</dbReference>
<name>A0A0H5SUW8_HERHM</name>
<keyword evidence="3" id="KW-0378">Hydrolase</keyword>
<comment type="catalytic activity">
    <reaction evidence="5">
        <text>O-phospho-L-tyrosyl-[protein] + H2O = L-tyrosyl-[protein] + phosphate</text>
        <dbReference type="Rhea" id="RHEA:10684"/>
        <dbReference type="Rhea" id="RHEA-COMP:10136"/>
        <dbReference type="Rhea" id="RHEA-COMP:20101"/>
        <dbReference type="ChEBI" id="CHEBI:15377"/>
        <dbReference type="ChEBI" id="CHEBI:43474"/>
        <dbReference type="ChEBI" id="CHEBI:46858"/>
        <dbReference type="ChEBI" id="CHEBI:61978"/>
        <dbReference type="EC" id="3.1.3.48"/>
    </reaction>
</comment>
<dbReference type="PIRSF" id="PIRSF016557">
    <property type="entry name" value="Caps_synth_CpsB"/>
    <property type="match status" value="1"/>
</dbReference>
<dbReference type="OrthoDB" id="9788539at2"/>
<organism evidence="6 7">
    <name type="scientific">Herbinix hemicellulosilytica</name>
    <dbReference type="NCBI Taxonomy" id="1564487"/>
    <lineage>
        <taxon>Bacteria</taxon>
        <taxon>Bacillati</taxon>
        <taxon>Bacillota</taxon>
        <taxon>Clostridia</taxon>
        <taxon>Lachnospirales</taxon>
        <taxon>Lachnospiraceae</taxon>
        <taxon>Herbinix</taxon>
    </lineage>
</organism>
<dbReference type="InterPro" id="IPR016195">
    <property type="entry name" value="Pol/histidinol_Pase-like"/>
</dbReference>
<evidence type="ECO:0000313" key="7">
    <source>
        <dbReference type="Proteomes" id="UP000236497"/>
    </source>
</evidence>
<keyword evidence="4" id="KW-0904">Protein phosphatase</keyword>
<dbReference type="EC" id="3.1.3.48" evidence="2"/>
<dbReference type="SUPFAM" id="SSF89550">
    <property type="entry name" value="PHP domain-like"/>
    <property type="match status" value="1"/>
</dbReference>
<evidence type="ECO:0000256" key="2">
    <source>
        <dbReference type="ARBA" id="ARBA00013064"/>
    </source>
</evidence>
<evidence type="ECO:0000256" key="3">
    <source>
        <dbReference type="ARBA" id="ARBA00022801"/>
    </source>
</evidence>
<dbReference type="InterPro" id="IPR016667">
    <property type="entry name" value="Caps_polysacc_synth_CpsB/CapC"/>
</dbReference>
<evidence type="ECO:0000256" key="1">
    <source>
        <dbReference type="ARBA" id="ARBA00005750"/>
    </source>
</evidence>
<gene>
    <name evidence="6" type="ORF">HHT355_0895</name>
</gene>
<protein>
    <recommendedName>
        <fullName evidence="2">protein-tyrosine-phosphatase</fullName>
        <ecNumber evidence="2">3.1.3.48</ecNumber>
    </recommendedName>
</protein>
<dbReference type="EMBL" id="CVTD020000010">
    <property type="protein sequence ID" value="CRZ34098.1"/>
    <property type="molecule type" value="Genomic_DNA"/>
</dbReference>
<dbReference type="Gene3D" id="3.20.20.140">
    <property type="entry name" value="Metal-dependent hydrolases"/>
    <property type="match status" value="1"/>
</dbReference>
<sequence>MIDIHTHILPGIDDGAKNIDESLKLTELLHEQGVAGAVCTPHYYPYLMDINEFVNRRKEALNLIFESKIQLYSASETYLHEYLFHNSNLDFLTVENTDYLLLELPYIKKWDKNIFETIERLTIHFCIIPIIAHIERYPAAGKRDIKRLKEIGCIMQLNVSSLLDKRIKRRALSLIRTGLIDVLGSDCHDIKTRPPRIKTALDVIGSKIGNQYCDRLIRNSSMIVKGIDIR</sequence>
<dbReference type="AlphaFoldDB" id="A0A0H5SUW8"/>
<evidence type="ECO:0000313" key="6">
    <source>
        <dbReference type="EMBL" id="CRZ34098.1"/>
    </source>
</evidence>
<dbReference type="Pfam" id="PF19567">
    <property type="entry name" value="CpsB_CapC"/>
    <property type="match status" value="1"/>
</dbReference>
<proteinExistence type="inferred from homology"/>
<accession>A0A0H5SUW8</accession>
<dbReference type="PANTHER" id="PTHR39181">
    <property type="entry name" value="TYROSINE-PROTEIN PHOSPHATASE YWQE"/>
    <property type="match status" value="1"/>
</dbReference>
<evidence type="ECO:0000256" key="5">
    <source>
        <dbReference type="ARBA" id="ARBA00051722"/>
    </source>
</evidence>
<reference evidence="6 7" key="1">
    <citation type="submission" date="2015-06" db="EMBL/GenBank/DDBJ databases">
        <authorList>
            <person name="Wibberg Daniel"/>
        </authorList>
    </citation>
    <scope>NUCLEOTIDE SEQUENCE [LARGE SCALE GENOMIC DNA]</scope>
    <source>
        <strain evidence="6 7">T3/55T</strain>
    </source>
</reference>
<evidence type="ECO:0000256" key="4">
    <source>
        <dbReference type="ARBA" id="ARBA00022912"/>
    </source>
</evidence>
<dbReference type="PANTHER" id="PTHR39181:SF1">
    <property type="entry name" value="TYROSINE-PROTEIN PHOSPHATASE YWQE"/>
    <property type="match status" value="1"/>
</dbReference>
<dbReference type="GO" id="GO:0004725">
    <property type="term" value="F:protein tyrosine phosphatase activity"/>
    <property type="evidence" value="ECO:0007669"/>
    <property type="project" value="UniProtKB-EC"/>
</dbReference>
<keyword evidence="7" id="KW-1185">Reference proteome</keyword>
<comment type="similarity">
    <text evidence="1">Belongs to the metallo-dependent hydrolases superfamily. CpsB/CapC family.</text>
</comment>
<dbReference type="GO" id="GO:0030145">
    <property type="term" value="F:manganese ion binding"/>
    <property type="evidence" value="ECO:0007669"/>
    <property type="project" value="InterPro"/>
</dbReference>
<dbReference type="RefSeq" id="WP_103202212.1">
    <property type="nucleotide sequence ID" value="NZ_CVTD020000010.1"/>
</dbReference>